<comment type="caution">
    <text evidence="2">The sequence shown here is derived from an EMBL/GenBank/DDBJ whole genome shotgun (WGS) entry which is preliminary data.</text>
</comment>
<dbReference type="PANTHER" id="PTHR12110">
    <property type="entry name" value="HYDROXYPYRUVATE ISOMERASE"/>
    <property type="match status" value="1"/>
</dbReference>
<dbReference type="RefSeq" id="WP_133235374.1">
    <property type="nucleotide sequence ID" value="NZ_SMRT01000021.1"/>
</dbReference>
<accession>A0A4R5KB67</accession>
<dbReference type="PANTHER" id="PTHR12110:SF41">
    <property type="entry name" value="INOSOSE DEHYDRATASE"/>
    <property type="match status" value="1"/>
</dbReference>
<organism evidence="2 3">
    <name type="scientific">Paenibacillus piri</name>
    <dbReference type="NCBI Taxonomy" id="2547395"/>
    <lineage>
        <taxon>Bacteria</taxon>
        <taxon>Bacillati</taxon>
        <taxon>Bacillota</taxon>
        <taxon>Bacilli</taxon>
        <taxon>Bacillales</taxon>
        <taxon>Paenibacillaceae</taxon>
        <taxon>Paenibacillus</taxon>
    </lineage>
</organism>
<keyword evidence="3" id="KW-1185">Reference proteome</keyword>
<name>A0A4R5KB67_9BACL</name>
<evidence type="ECO:0000259" key="1">
    <source>
        <dbReference type="Pfam" id="PF01261"/>
    </source>
</evidence>
<dbReference type="AlphaFoldDB" id="A0A4R5KB67"/>
<evidence type="ECO:0000313" key="2">
    <source>
        <dbReference type="EMBL" id="TDF92381.1"/>
    </source>
</evidence>
<dbReference type="Gene3D" id="3.20.20.150">
    <property type="entry name" value="Divalent-metal-dependent TIM barrel enzymes"/>
    <property type="match status" value="1"/>
</dbReference>
<dbReference type="InterPro" id="IPR036237">
    <property type="entry name" value="Xyl_isomerase-like_sf"/>
</dbReference>
<dbReference type="EMBL" id="SMRT01000021">
    <property type="protein sequence ID" value="TDF92381.1"/>
    <property type="molecule type" value="Genomic_DNA"/>
</dbReference>
<dbReference type="Proteomes" id="UP000295636">
    <property type="component" value="Unassembled WGS sequence"/>
</dbReference>
<dbReference type="GO" id="GO:0016853">
    <property type="term" value="F:isomerase activity"/>
    <property type="evidence" value="ECO:0007669"/>
    <property type="project" value="UniProtKB-KW"/>
</dbReference>
<dbReference type="OrthoDB" id="9779184at2"/>
<dbReference type="Pfam" id="PF01261">
    <property type="entry name" value="AP_endonuc_2"/>
    <property type="match status" value="1"/>
</dbReference>
<gene>
    <name evidence="2" type="ORF">E1757_30420</name>
</gene>
<reference evidence="2 3" key="1">
    <citation type="submission" date="2019-03" db="EMBL/GenBank/DDBJ databases">
        <title>This is whole genome sequence of Paenibacillus sp MS74 strain.</title>
        <authorList>
            <person name="Trinh H.N."/>
        </authorList>
    </citation>
    <scope>NUCLEOTIDE SEQUENCE [LARGE SCALE GENOMIC DNA]</scope>
    <source>
        <strain evidence="2 3">MS74</strain>
    </source>
</reference>
<proteinExistence type="predicted"/>
<dbReference type="SUPFAM" id="SSF51658">
    <property type="entry name" value="Xylose isomerase-like"/>
    <property type="match status" value="1"/>
</dbReference>
<protein>
    <submittedName>
        <fullName evidence="2">Sugar phosphate isomerase/epimerase</fullName>
    </submittedName>
</protein>
<dbReference type="InterPro" id="IPR050312">
    <property type="entry name" value="IolE/XylAMocC-like"/>
</dbReference>
<evidence type="ECO:0000313" key="3">
    <source>
        <dbReference type="Proteomes" id="UP000295636"/>
    </source>
</evidence>
<dbReference type="InterPro" id="IPR013022">
    <property type="entry name" value="Xyl_isomerase-like_TIM-brl"/>
</dbReference>
<sequence length="312" mass="35581">MKATIVLGGNMYDDSSIEHFLKDAAAIGYEGVEIRGVGELKDSRIPKERAEQIKALLDGYKLTPTNLSLFSGGFACNTEEENKEELLKWERYLDFASTIGCGMMRLNPGFQHSDEVSKEDLAKTVQWFRKCADLANERNIRAVIEIHHGTLCDTAEASIAFVEAVERSNVGLILDPVNMYQVPTEYGISAIERLKPYLFNVHIKDIVEMKGTQYPWSFEYNDYVPHIGRYHRVIPKENKTEERFFCHRLINQGGIDWYEVFRGLEQIDYNGYLTIESVSKPGSDLPVHTELAQQCYNDLQHLLSITKSNVTV</sequence>
<feature type="domain" description="Xylose isomerase-like TIM barrel" evidence="1">
    <location>
        <begin position="22"/>
        <end position="280"/>
    </location>
</feature>
<keyword evidence="2" id="KW-0413">Isomerase</keyword>